<evidence type="ECO:0000256" key="1">
    <source>
        <dbReference type="SAM" id="MobiDB-lite"/>
    </source>
</evidence>
<proteinExistence type="predicted"/>
<evidence type="ECO:0000313" key="3">
    <source>
        <dbReference type="EMBL" id="KAF3587768.1"/>
    </source>
</evidence>
<gene>
    <name evidence="3" type="ORF">F2Q69_00029426</name>
</gene>
<evidence type="ECO:0000313" key="4">
    <source>
        <dbReference type="Proteomes" id="UP000712600"/>
    </source>
</evidence>
<comment type="caution">
    <text evidence="3">The sequence shown here is derived from an EMBL/GenBank/DDBJ whole genome shotgun (WGS) entry which is preliminary data.</text>
</comment>
<dbReference type="Pfam" id="PF03078">
    <property type="entry name" value="ATHILA"/>
    <property type="match status" value="1"/>
</dbReference>
<dbReference type="AlphaFoldDB" id="A0A8S9S527"/>
<name>A0A8S9S527_BRACR</name>
<evidence type="ECO:0000259" key="2">
    <source>
        <dbReference type="Pfam" id="PF03078"/>
    </source>
</evidence>
<organism evidence="3 4">
    <name type="scientific">Brassica cretica</name>
    <name type="common">Mustard</name>
    <dbReference type="NCBI Taxonomy" id="69181"/>
    <lineage>
        <taxon>Eukaryota</taxon>
        <taxon>Viridiplantae</taxon>
        <taxon>Streptophyta</taxon>
        <taxon>Embryophyta</taxon>
        <taxon>Tracheophyta</taxon>
        <taxon>Spermatophyta</taxon>
        <taxon>Magnoliopsida</taxon>
        <taxon>eudicotyledons</taxon>
        <taxon>Gunneridae</taxon>
        <taxon>Pentapetalae</taxon>
        <taxon>rosids</taxon>
        <taxon>malvids</taxon>
        <taxon>Brassicales</taxon>
        <taxon>Brassicaceae</taxon>
        <taxon>Brassiceae</taxon>
        <taxon>Brassica</taxon>
    </lineage>
</organism>
<protein>
    <recommendedName>
        <fullName evidence="2">Arabidopsis retrotransposon Orf1 C-terminal domain-containing protein</fullName>
    </recommendedName>
</protein>
<feature type="compositionally biased region" description="Polar residues" evidence="1">
    <location>
        <begin position="197"/>
        <end position="206"/>
    </location>
</feature>
<feature type="domain" description="Arabidopsis retrotransposon Orf1 C-terminal" evidence="2">
    <location>
        <begin position="74"/>
        <end position="165"/>
    </location>
</feature>
<sequence>MEGSPYRKSSISWKGGRSLGLGPGFLLAGTWSVPLSGTRGPGSCPEAGGNDTGVFFPNIMMAENKSEGKNDRGGSLLTPLFKYFGINLRSYAVNHEIEYIDTPYLIACHILRDKHTYKFADREGNMLYCKLPQPHLTNFSTIENISILPDPEFMFADPRAPPLDDDMDDRKNNSLMKRILKAIIGGCFGGKEGRTYAQEQTPQQSHRPGKEPVGSSAAGERLPRNRRTTGRSESGESD</sequence>
<accession>A0A8S9S527</accession>
<dbReference type="Proteomes" id="UP000712600">
    <property type="component" value="Unassembled WGS sequence"/>
</dbReference>
<dbReference type="InterPro" id="IPR004312">
    <property type="entry name" value="ATHILA_Orf1_C"/>
</dbReference>
<feature type="region of interest" description="Disordered" evidence="1">
    <location>
        <begin position="192"/>
        <end position="238"/>
    </location>
</feature>
<dbReference type="EMBL" id="QGKX02000088">
    <property type="protein sequence ID" value="KAF3587768.1"/>
    <property type="molecule type" value="Genomic_DNA"/>
</dbReference>
<reference evidence="3" key="1">
    <citation type="submission" date="2019-12" db="EMBL/GenBank/DDBJ databases">
        <title>Genome sequencing and annotation of Brassica cretica.</title>
        <authorList>
            <person name="Studholme D.J."/>
            <person name="Sarris P."/>
        </authorList>
    </citation>
    <scope>NUCLEOTIDE SEQUENCE</scope>
    <source>
        <strain evidence="3">PFS-109/04</strain>
        <tissue evidence="3">Leaf</tissue>
    </source>
</reference>